<keyword evidence="1" id="KW-0812">Transmembrane</keyword>
<keyword evidence="1" id="KW-0472">Membrane</keyword>
<dbReference type="Proteomes" id="UP000778523">
    <property type="component" value="Unassembled WGS sequence"/>
</dbReference>
<feature type="transmembrane region" description="Helical" evidence="1">
    <location>
        <begin position="112"/>
        <end position="133"/>
    </location>
</feature>
<keyword evidence="1" id="KW-1133">Transmembrane helix</keyword>
<sequence length="140" mass="15401">MLRFDVPPVWSNAARLDGLTTFIIAVIALAGFPYLVPLLIVQGLVRGFIGHYKCPSHRLYAALLEKLGKAGKKENAGAKMFANKLLFIASTVATGLYLAGSGMWIVPVTVLAVFSFLEWAFSFCVACWAYSAWYQLRGQH</sequence>
<keyword evidence="4" id="KW-1185">Reference proteome</keyword>
<evidence type="ECO:0000313" key="3">
    <source>
        <dbReference type="EMBL" id="NSL55449.1"/>
    </source>
</evidence>
<feature type="domain" description="DUF4395" evidence="2">
    <location>
        <begin position="15"/>
        <end position="133"/>
    </location>
</feature>
<protein>
    <submittedName>
        <fullName evidence="3">DUF4395 family protein</fullName>
    </submittedName>
</protein>
<proteinExistence type="predicted"/>
<dbReference type="RefSeq" id="WP_170021850.1">
    <property type="nucleotide sequence ID" value="NZ_JABCSC020000002.1"/>
</dbReference>
<reference evidence="3 4" key="1">
    <citation type="submission" date="2020-06" db="EMBL/GenBank/DDBJ databases">
        <title>Draft genome of Uliginosibacterium sp. IMCC34675.</title>
        <authorList>
            <person name="Song J."/>
        </authorList>
    </citation>
    <scope>NUCLEOTIDE SEQUENCE [LARGE SCALE GENOMIC DNA]</scope>
    <source>
        <strain evidence="3 4">IMCC34675</strain>
    </source>
</reference>
<dbReference type="InterPro" id="IPR025508">
    <property type="entry name" value="DUF4395"/>
</dbReference>
<organism evidence="3 4">
    <name type="scientific">Uliginosibacterium aquaticum</name>
    <dbReference type="NCBI Taxonomy" id="2731212"/>
    <lineage>
        <taxon>Bacteria</taxon>
        <taxon>Pseudomonadati</taxon>
        <taxon>Pseudomonadota</taxon>
        <taxon>Betaproteobacteria</taxon>
        <taxon>Rhodocyclales</taxon>
        <taxon>Zoogloeaceae</taxon>
        <taxon>Uliginosibacterium</taxon>
    </lineage>
</organism>
<dbReference type="EMBL" id="JABCSC020000002">
    <property type="protein sequence ID" value="NSL55449.1"/>
    <property type="molecule type" value="Genomic_DNA"/>
</dbReference>
<gene>
    <name evidence="3" type="ORF">HJ583_010475</name>
</gene>
<evidence type="ECO:0000313" key="4">
    <source>
        <dbReference type="Proteomes" id="UP000778523"/>
    </source>
</evidence>
<feature type="transmembrane region" description="Helical" evidence="1">
    <location>
        <begin position="85"/>
        <end position="106"/>
    </location>
</feature>
<accession>A0ABX2IL86</accession>
<dbReference type="Pfam" id="PF14340">
    <property type="entry name" value="DUF4395"/>
    <property type="match status" value="1"/>
</dbReference>
<feature type="transmembrane region" description="Helical" evidence="1">
    <location>
        <begin position="20"/>
        <end position="41"/>
    </location>
</feature>
<evidence type="ECO:0000256" key="1">
    <source>
        <dbReference type="SAM" id="Phobius"/>
    </source>
</evidence>
<name>A0ABX2IL86_9RHOO</name>
<comment type="caution">
    <text evidence="3">The sequence shown here is derived from an EMBL/GenBank/DDBJ whole genome shotgun (WGS) entry which is preliminary data.</text>
</comment>
<evidence type="ECO:0000259" key="2">
    <source>
        <dbReference type="Pfam" id="PF14340"/>
    </source>
</evidence>